<evidence type="ECO:0000256" key="1">
    <source>
        <dbReference type="SAM" id="SignalP"/>
    </source>
</evidence>
<accession>A0A0C9QUH1</accession>
<feature type="chain" id="PRO_5002201721" evidence="1">
    <location>
        <begin position="27"/>
        <end position="169"/>
    </location>
</feature>
<organism evidence="2">
    <name type="scientific">Wollemia nobilis</name>
    <dbReference type="NCBI Taxonomy" id="56998"/>
    <lineage>
        <taxon>Eukaryota</taxon>
        <taxon>Viridiplantae</taxon>
        <taxon>Streptophyta</taxon>
        <taxon>Embryophyta</taxon>
        <taxon>Tracheophyta</taxon>
        <taxon>Spermatophyta</taxon>
        <taxon>Pinopsida</taxon>
        <taxon>Pinidae</taxon>
        <taxon>Conifers II</taxon>
        <taxon>Araucariales</taxon>
        <taxon>Araucariaceae</taxon>
        <taxon>Wollemia</taxon>
    </lineage>
</organism>
<protein>
    <submittedName>
        <fullName evidence="2">TSA: Wollemia nobilis Ref_Wollemi_Transcript_8711_996 transcribed RNA sequence</fullName>
    </submittedName>
</protein>
<dbReference type="PANTHER" id="PTHR31676:SF71">
    <property type="entry name" value="EXPRESSED PROTEIN"/>
    <property type="match status" value="1"/>
</dbReference>
<dbReference type="InterPro" id="IPR036758">
    <property type="entry name" value="At5g01610-like"/>
</dbReference>
<reference evidence="2" key="1">
    <citation type="submission" date="2015-02" db="EMBL/GenBank/DDBJ databases">
        <title>A transcriptome of Wollemia nobilis - a relic of Gondwana.</title>
        <authorList>
            <person name="Chia J.Y."/>
            <person name="Leong Y.S."/>
            <person name="Abdul Karim S."/>
            <person name="Wan Azmi N."/>
            <person name="Hercus R."/>
            <person name="Croft L."/>
        </authorList>
    </citation>
    <scope>NUCLEOTIDE SEQUENCE</scope>
    <source>
        <strain evidence="2">MaeBrown</strain>
        <tissue evidence="2">Leaf</tissue>
    </source>
</reference>
<feature type="signal peptide" evidence="1">
    <location>
        <begin position="1"/>
        <end position="26"/>
    </location>
</feature>
<dbReference type="Pfam" id="PF04398">
    <property type="entry name" value="DUF538"/>
    <property type="match status" value="1"/>
</dbReference>
<dbReference type="SUPFAM" id="SSF141562">
    <property type="entry name" value="At5g01610-like"/>
    <property type="match status" value="1"/>
</dbReference>
<dbReference type="PANTHER" id="PTHR31676">
    <property type="entry name" value="T31J12.3 PROTEIN-RELATED"/>
    <property type="match status" value="1"/>
</dbReference>
<dbReference type="AlphaFoldDB" id="A0A0C9QUH1"/>
<dbReference type="EMBL" id="GCHU01008658">
    <property type="protein sequence ID" value="JAG88320.1"/>
    <property type="molecule type" value="Transcribed_RNA"/>
</dbReference>
<dbReference type="Gene3D" id="2.30.240.10">
    <property type="entry name" value="At5g01610-like"/>
    <property type="match status" value="1"/>
</dbReference>
<name>A0A0C9QUH1_9CONI</name>
<sequence length="169" mass="18850">MDTTKMLMTWVALLALVLITPTSVGADLDDSNQSISGILAKYGLPKGLLPGSVKSYSLADDGDFHVELHNPCYVQFDYLVYYEKTVTGKLSYGKITDLSGIQAKQWFIWVDVTGIEVDFPSSDYIYLKVGIISKKIEISWFESVPTCMKFLGNEPCNEMEDAVAQRDVQ</sequence>
<dbReference type="InterPro" id="IPR007493">
    <property type="entry name" value="DUF538"/>
</dbReference>
<keyword evidence="1" id="KW-0732">Signal</keyword>
<proteinExistence type="predicted"/>
<evidence type="ECO:0000313" key="2">
    <source>
        <dbReference type="EMBL" id="JAG88320.1"/>
    </source>
</evidence>